<name>A0A8D0LBX6_SPHPU</name>
<evidence type="ECO:0000256" key="5">
    <source>
        <dbReference type="ARBA" id="ARBA00022827"/>
    </source>
</evidence>
<comment type="similarity">
    <text evidence="2">Belongs to the flavin monoamine oxidase family. FIG1 subfamily.</text>
</comment>
<dbReference type="InterPro" id="IPR002218">
    <property type="entry name" value="MnmG-rel"/>
</dbReference>
<evidence type="ECO:0000313" key="8">
    <source>
        <dbReference type="Ensembl" id="ENSSPUP00000023678.1"/>
    </source>
</evidence>
<keyword evidence="4" id="KW-0285">Flavoprotein</keyword>
<dbReference type="InterPro" id="IPR040131">
    <property type="entry name" value="MnmG_N"/>
</dbReference>
<dbReference type="Gene3D" id="3.50.50.60">
    <property type="entry name" value="FAD/NAD(P)-binding domain"/>
    <property type="match status" value="1"/>
</dbReference>
<evidence type="ECO:0000256" key="2">
    <source>
        <dbReference type="ARBA" id="ARBA00005465"/>
    </source>
</evidence>
<dbReference type="AlphaFoldDB" id="A0A8D0LBX6"/>
<dbReference type="GO" id="GO:0002098">
    <property type="term" value="P:tRNA wobble uridine modification"/>
    <property type="evidence" value="ECO:0007669"/>
    <property type="project" value="TreeGrafter"/>
</dbReference>
<reference evidence="8" key="2">
    <citation type="submission" date="2025-09" db="UniProtKB">
        <authorList>
            <consortium name="Ensembl"/>
        </authorList>
    </citation>
    <scope>IDENTIFICATION</scope>
</reference>
<dbReference type="PANTHER" id="PTHR11806:SF0">
    <property type="entry name" value="PROTEIN MTO1 HOMOLOG, MITOCHONDRIAL"/>
    <property type="match status" value="1"/>
</dbReference>
<sequence length="125" mass="13764">MSCNPSFGGIGKGHLMREVDALDGLCGRICDQSGVYYKVLNRRKGPAVWGLRAQIDRKLYKENMQKEILHTPLLTVCEASVEDLLLRQPEPGRPGKCQVNGVILARRTAVMFPDSDRAQGGANNP</sequence>
<evidence type="ECO:0000259" key="7">
    <source>
        <dbReference type="Pfam" id="PF01134"/>
    </source>
</evidence>
<evidence type="ECO:0000256" key="1">
    <source>
        <dbReference type="ARBA" id="ARBA00001974"/>
    </source>
</evidence>
<dbReference type="Proteomes" id="UP000694392">
    <property type="component" value="Unplaced"/>
</dbReference>
<dbReference type="GO" id="GO:0030488">
    <property type="term" value="P:tRNA methylation"/>
    <property type="evidence" value="ECO:0007669"/>
    <property type="project" value="TreeGrafter"/>
</dbReference>
<evidence type="ECO:0000256" key="6">
    <source>
        <dbReference type="ARBA" id="ARBA00023180"/>
    </source>
</evidence>
<dbReference type="GO" id="GO:0050660">
    <property type="term" value="F:flavin adenine dinucleotide binding"/>
    <property type="evidence" value="ECO:0007669"/>
    <property type="project" value="InterPro"/>
</dbReference>
<dbReference type="PANTHER" id="PTHR11806">
    <property type="entry name" value="GLUCOSE INHIBITED DIVISION PROTEIN A"/>
    <property type="match status" value="1"/>
</dbReference>
<organism evidence="8 9">
    <name type="scientific">Sphenodon punctatus</name>
    <name type="common">Tuatara</name>
    <name type="synonym">Hatteria punctata</name>
    <dbReference type="NCBI Taxonomy" id="8508"/>
    <lineage>
        <taxon>Eukaryota</taxon>
        <taxon>Metazoa</taxon>
        <taxon>Chordata</taxon>
        <taxon>Craniata</taxon>
        <taxon>Vertebrata</taxon>
        <taxon>Euteleostomi</taxon>
        <taxon>Lepidosauria</taxon>
        <taxon>Sphenodontia</taxon>
        <taxon>Sphenodontidae</taxon>
        <taxon>Sphenodon</taxon>
    </lineage>
</organism>
<comment type="cofactor">
    <cofactor evidence="1">
        <name>FAD</name>
        <dbReference type="ChEBI" id="CHEBI:57692"/>
    </cofactor>
</comment>
<dbReference type="GO" id="GO:0005829">
    <property type="term" value="C:cytosol"/>
    <property type="evidence" value="ECO:0007669"/>
    <property type="project" value="TreeGrafter"/>
</dbReference>
<proteinExistence type="inferred from homology"/>
<dbReference type="Ensembl" id="ENSSPUT00000025260.1">
    <property type="protein sequence ID" value="ENSSPUP00000023678.1"/>
    <property type="gene ID" value="ENSSPUG00000018137.1"/>
</dbReference>
<accession>A0A8D0LBX6</accession>
<reference evidence="8" key="1">
    <citation type="submission" date="2025-08" db="UniProtKB">
        <authorList>
            <consortium name="Ensembl"/>
        </authorList>
    </citation>
    <scope>IDENTIFICATION</scope>
</reference>
<dbReference type="EC" id="1.4.3.2" evidence="3"/>
<dbReference type="GeneTree" id="ENSGT00390000011297"/>
<keyword evidence="9" id="KW-1185">Reference proteome</keyword>
<keyword evidence="5" id="KW-0274">FAD</keyword>
<keyword evidence="6" id="KW-0325">Glycoprotein</keyword>
<gene>
    <name evidence="8" type="primary">MTO1</name>
</gene>
<dbReference type="GO" id="GO:0001716">
    <property type="term" value="F:L-amino-acid oxidase activity"/>
    <property type="evidence" value="ECO:0007669"/>
    <property type="project" value="UniProtKB-EC"/>
</dbReference>
<feature type="domain" description="MnmG N-terminal" evidence="7">
    <location>
        <begin position="1"/>
        <end position="108"/>
    </location>
</feature>
<protein>
    <recommendedName>
        <fullName evidence="3">L-amino-acid oxidase</fullName>
        <ecNumber evidence="3">1.4.3.2</ecNumber>
    </recommendedName>
</protein>
<evidence type="ECO:0000256" key="4">
    <source>
        <dbReference type="ARBA" id="ARBA00022630"/>
    </source>
</evidence>
<evidence type="ECO:0000256" key="3">
    <source>
        <dbReference type="ARBA" id="ARBA00012806"/>
    </source>
</evidence>
<evidence type="ECO:0000313" key="9">
    <source>
        <dbReference type="Proteomes" id="UP000694392"/>
    </source>
</evidence>
<dbReference type="InterPro" id="IPR036188">
    <property type="entry name" value="FAD/NAD-bd_sf"/>
</dbReference>
<dbReference type="Pfam" id="PF01134">
    <property type="entry name" value="GIDA"/>
    <property type="match status" value="1"/>
</dbReference>